<dbReference type="AlphaFoldDB" id="X1GHI9"/>
<gene>
    <name evidence="1" type="ORF">S03H2_26982</name>
</gene>
<name>X1GHI9_9ZZZZ</name>
<organism evidence="1">
    <name type="scientific">marine sediment metagenome</name>
    <dbReference type="NCBI Taxonomy" id="412755"/>
    <lineage>
        <taxon>unclassified sequences</taxon>
        <taxon>metagenomes</taxon>
        <taxon>ecological metagenomes</taxon>
    </lineage>
</organism>
<evidence type="ECO:0000313" key="1">
    <source>
        <dbReference type="EMBL" id="GAH56657.1"/>
    </source>
</evidence>
<reference evidence="1" key="1">
    <citation type="journal article" date="2014" name="Front. Microbiol.">
        <title>High frequency of phylogenetically diverse reductive dehalogenase-homologous genes in deep subseafloor sedimentary metagenomes.</title>
        <authorList>
            <person name="Kawai M."/>
            <person name="Futagami T."/>
            <person name="Toyoda A."/>
            <person name="Takaki Y."/>
            <person name="Nishi S."/>
            <person name="Hori S."/>
            <person name="Arai W."/>
            <person name="Tsubouchi T."/>
            <person name="Morono Y."/>
            <person name="Uchiyama I."/>
            <person name="Ito T."/>
            <person name="Fujiyama A."/>
            <person name="Inagaki F."/>
            <person name="Takami H."/>
        </authorList>
    </citation>
    <scope>NUCLEOTIDE SEQUENCE</scope>
    <source>
        <strain evidence="1">Expedition CK06-06</strain>
    </source>
</reference>
<dbReference type="EMBL" id="BARU01015918">
    <property type="protein sequence ID" value="GAH56657.1"/>
    <property type="molecule type" value="Genomic_DNA"/>
</dbReference>
<sequence>MDELINSLIADARSDPNFAERGDVLSLLLQARYDDGEPIPD</sequence>
<protein>
    <submittedName>
        <fullName evidence="1">Uncharacterized protein</fullName>
    </submittedName>
</protein>
<comment type="caution">
    <text evidence="1">The sequence shown here is derived from an EMBL/GenBank/DDBJ whole genome shotgun (WGS) entry which is preliminary data.</text>
</comment>
<accession>X1GHI9</accession>
<feature type="non-terminal residue" evidence="1">
    <location>
        <position position="41"/>
    </location>
</feature>
<proteinExistence type="predicted"/>